<comment type="caution">
    <text evidence="3">The sequence shown here is derived from an EMBL/GenBank/DDBJ whole genome shotgun (WGS) entry which is preliminary data.</text>
</comment>
<dbReference type="InterPro" id="IPR006343">
    <property type="entry name" value="DnaB/C_C"/>
</dbReference>
<dbReference type="Proteomes" id="UP000295500">
    <property type="component" value="Unassembled WGS sequence"/>
</dbReference>
<dbReference type="InterPro" id="IPR053162">
    <property type="entry name" value="DnaD"/>
</dbReference>
<organism evidence="3 4">
    <name type="scientific">Aminicella lysinilytica</name>
    <dbReference type="NCBI Taxonomy" id="433323"/>
    <lineage>
        <taxon>Bacteria</taxon>
        <taxon>Bacillati</taxon>
        <taxon>Bacillota</taxon>
        <taxon>Clostridia</taxon>
        <taxon>Peptostreptococcales</taxon>
        <taxon>Anaerovoracaceae</taxon>
        <taxon>Aminicella</taxon>
    </lineage>
</organism>
<protein>
    <submittedName>
        <fullName evidence="3">DnaD/phage-associated family protein</fullName>
    </submittedName>
</protein>
<sequence>MNFVREKIKDFYLLDSRIENIFINEYLPAAPGDYVKVYIYGYMYAEFGLEMTDKVMAKQLGIPEKKIIDAWNYWEKMGAIKKLYVDSAGDIDFTVEFINLKELMYGKSTEAIPEEHEPSPEIFGNDQIKKVFDRVEQLMARSLSSTEVTRILSWMTDDKVPPEVMLYGISYCLEKHKSSLNYIESVLRNWMKDGLYTVDAVNEHLQDVDQRFYQYRRVLKALGFNRNATEAEKQMMDNWFDSLGYNMDRVLEACTKTVGISSPNFSYVNKVLQNWKDEAAKRGDSVNKKVTVTQSVLNQYYDYLREEAINAAESRTKEIYEKIPRIKDIDDKVQTMGSALSKALLLGNEEDKGLELRQQMDQLAAERAVLLTENNFEMDYTDIKYACDKCNDTGITDLGERCSCAKERMEEAEVWQKTKNEA</sequence>
<proteinExistence type="inferred from homology"/>
<evidence type="ECO:0000313" key="3">
    <source>
        <dbReference type="EMBL" id="TDP58979.1"/>
    </source>
</evidence>
<dbReference type="Pfam" id="PF07261">
    <property type="entry name" value="DnaB_2"/>
    <property type="match status" value="2"/>
</dbReference>
<evidence type="ECO:0000256" key="1">
    <source>
        <dbReference type="ARBA" id="ARBA00093462"/>
    </source>
</evidence>
<dbReference type="NCBIfam" id="TIGR01446">
    <property type="entry name" value="DnaD_dom"/>
    <property type="match status" value="2"/>
</dbReference>
<dbReference type="SUPFAM" id="SSF158499">
    <property type="entry name" value="DnaD domain-like"/>
    <property type="match status" value="2"/>
</dbReference>
<dbReference type="EMBL" id="SNXO01000005">
    <property type="protein sequence ID" value="TDP58979.1"/>
    <property type="molecule type" value="Genomic_DNA"/>
</dbReference>
<accession>A0A4R6QCA5</accession>
<dbReference type="PANTHER" id="PTHR37293">
    <property type="entry name" value="PHAGE REPLICATION PROTEIN-RELATED"/>
    <property type="match status" value="1"/>
</dbReference>
<reference evidence="3 4" key="1">
    <citation type="submission" date="2019-03" db="EMBL/GenBank/DDBJ databases">
        <title>Genomic Encyclopedia of Type Strains, Phase IV (KMG-IV): sequencing the most valuable type-strain genomes for metagenomic binning, comparative biology and taxonomic classification.</title>
        <authorList>
            <person name="Goeker M."/>
        </authorList>
    </citation>
    <scope>NUCLEOTIDE SEQUENCE [LARGE SCALE GENOMIC DNA]</scope>
    <source>
        <strain evidence="3 4">DSM 28287</strain>
    </source>
</reference>
<dbReference type="InterPro" id="IPR034829">
    <property type="entry name" value="DnaD-like_sf"/>
</dbReference>
<feature type="domain" description="DnaB/C C-terminal" evidence="2">
    <location>
        <begin position="224"/>
        <end position="279"/>
    </location>
</feature>
<dbReference type="Gene3D" id="1.10.10.630">
    <property type="entry name" value="DnaD domain-like"/>
    <property type="match status" value="2"/>
</dbReference>
<dbReference type="AlphaFoldDB" id="A0A4R6QCA5"/>
<comment type="similarity">
    <text evidence="1">Belongs to the DnaB/DnaD family.</text>
</comment>
<gene>
    <name evidence="3" type="ORF">EV211_10549</name>
</gene>
<feature type="domain" description="DnaB/C C-terminal" evidence="2">
    <location>
        <begin position="132"/>
        <end position="204"/>
    </location>
</feature>
<dbReference type="RefSeq" id="WP_133527804.1">
    <property type="nucleotide sequence ID" value="NZ_SNXO01000005.1"/>
</dbReference>
<dbReference type="PANTHER" id="PTHR37293:SF5">
    <property type="entry name" value="DNA REPLICATION PROTEIN"/>
    <property type="match status" value="1"/>
</dbReference>
<keyword evidence="4" id="KW-1185">Reference proteome</keyword>
<evidence type="ECO:0000259" key="2">
    <source>
        <dbReference type="Pfam" id="PF07261"/>
    </source>
</evidence>
<name>A0A4R6QCA5_9FIRM</name>
<evidence type="ECO:0000313" key="4">
    <source>
        <dbReference type="Proteomes" id="UP000295500"/>
    </source>
</evidence>
<dbReference type="OrthoDB" id="1652900at2"/>